<dbReference type="OMA" id="CMPALSP"/>
<feature type="compositionally biased region" description="Polar residues" evidence="3">
    <location>
        <begin position="121"/>
        <end position="138"/>
    </location>
</feature>
<protein>
    <submittedName>
        <fullName evidence="6">Pyruvate dehydrogenase X component</fullName>
    </submittedName>
</protein>
<dbReference type="OrthoDB" id="202158at2759"/>
<keyword evidence="2" id="KW-0450">Lipoyl</keyword>
<dbReference type="PANTHER" id="PTHR23151">
    <property type="entry name" value="DIHYDROLIPOAMIDE ACETYL/SUCCINYL-TRANSFERASE-RELATED"/>
    <property type="match status" value="1"/>
</dbReference>
<dbReference type="CDD" id="cd06849">
    <property type="entry name" value="lipoyl_domain"/>
    <property type="match status" value="1"/>
</dbReference>
<feature type="region of interest" description="Disordered" evidence="3">
    <location>
        <begin position="116"/>
        <end position="154"/>
    </location>
</feature>
<sequence>MLRRSVFQLPKRQVLWQCRHGKFFHNTAFSNAISNLCMPALSPTMEEGNIAKWSLKEGDSYKAGDVILEVETDKATMDVEAQDDGVLAKIIINSGTKIPVGKEIAIIAEEGDDLSKINLPDASSTTEKSENLKTPTEPSSLQTSSHADSSSSQSTPLLPSVAYLLHLHKIQDPSVIPATGPRGRLLKGDVLSFIGEIKKDAPGSVQKAIQKLEKLDFSKVEAKPVKGQLVASPTTTEKPSEAIPEKPRLNVVETSLSLVNLINMTNATKEKNEKLPEKITNIVSSAVSDSLASSEILDLFQDPVENAYDALLGLSSSRASVLPKTQLISGKGPVENVVDFLCHSSIILPGQLSGSAVLSFAHPNPPLNGKTTLDDAYDCLLGSVREHTLPSPSQLKNEEIVLKLSYSTRINSDRAASFMNKLKRNLEVASLN</sequence>
<dbReference type="PROSITE" id="PS51826">
    <property type="entry name" value="PSBD"/>
    <property type="match status" value="1"/>
</dbReference>
<dbReference type="EMBL" id="KE546994">
    <property type="protein sequence ID" value="EPY49722.1"/>
    <property type="molecule type" value="Genomic_DNA"/>
</dbReference>
<dbReference type="GO" id="GO:0045254">
    <property type="term" value="C:pyruvate dehydrogenase complex"/>
    <property type="evidence" value="ECO:0007669"/>
    <property type="project" value="InterPro"/>
</dbReference>
<dbReference type="InterPro" id="IPR045257">
    <property type="entry name" value="E2/Pdx1"/>
</dbReference>
<dbReference type="STRING" id="653667.S9WYB3"/>
<evidence type="ECO:0000313" key="7">
    <source>
        <dbReference type="Proteomes" id="UP000015464"/>
    </source>
</evidence>
<organism evidence="6 7">
    <name type="scientific">Schizosaccharomyces cryophilus (strain OY26 / ATCC MYA-4695 / CBS 11777 / NBRC 106824 / NRRL Y48691)</name>
    <name type="common">Fission yeast</name>
    <dbReference type="NCBI Taxonomy" id="653667"/>
    <lineage>
        <taxon>Eukaryota</taxon>
        <taxon>Fungi</taxon>
        <taxon>Dikarya</taxon>
        <taxon>Ascomycota</taxon>
        <taxon>Taphrinomycotina</taxon>
        <taxon>Schizosaccharomycetes</taxon>
        <taxon>Schizosaccharomycetales</taxon>
        <taxon>Schizosaccharomycetaceae</taxon>
        <taxon>Schizosaccharomyces</taxon>
    </lineage>
</organism>
<feature type="domain" description="Lipoyl-binding" evidence="4">
    <location>
        <begin position="33"/>
        <end position="108"/>
    </location>
</feature>
<dbReference type="InterPro" id="IPR004167">
    <property type="entry name" value="PSBD"/>
</dbReference>
<comment type="similarity">
    <text evidence="1">Belongs to the 2-oxoacid dehydrogenase family.</text>
</comment>
<gene>
    <name evidence="6" type="ORF">SPOG_03199</name>
</gene>
<dbReference type="GO" id="GO:0006086">
    <property type="term" value="P:pyruvate decarboxylation to acetyl-CoA"/>
    <property type="evidence" value="ECO:0007669"/>
    <property type="project" value="InterPro"/>
</dbReference>
<keyword evidence="7" id="KW-1185">Reference proteome</keyword>
<evidence type="ECO:0000256" key="1">
    <source>
        <dbReference type="ARBA" id="ARBA00007317"/>
    </source>
</evidence>
<feature type="compositionally biased region" description="Low complexity" evidence="3">
    <location>
        <begin position="139"/>
        <end position="154"/>
    </location>
</feature>
<reference evidence="6 7" key="1">
    <citation type="journal article" date="2011" name="Science">
        <title>Comparative functional genomics of the fission yeasts.</title>
        <authorList>
            <person name="Rhind N."/>
            <person name="Chen Z."/>
            <person name="Yassour M."/>
            <person name="Thompson D.A."/>
            <person name="Haas B.J."/>
            <person name="Habib N."/>
            <person name="Wapinski I."/>
            <person name="Roy S."/>
            <person name="Lin M.F."/>
            <person name="Heiman D.I."/>
            <person name="Young S.K."/>
            <person name="Furuya K."/>
            <person name="Guo Y."/>
            <person name="Pidoux A."/>
            <person name="Chen H.M."/>
            <person name="Robbertse B."/>
            <person name="Goldberg J.M."/>
            <person name="Aoki K."/>
            <person name="Bayne E.H."/>
            <person name="Berlin A.M."/>
            <person name="Desjardins C.A."/>
            <person name="Dobbs E."/>
            <person name="Dukaj L."/>
            <person name="Fan L."/>
            <person name="FitzGerald M.G."/>
            <person name="French C."/>
            <person name="Gujja S."/>
            <person name="Hansen K."/>
            <person name="Keifenheim D."/>
            <person name="Levin J.Z."/>
            <person name="Mosher R.A."/>
            <person name="Mueller C.A."/>
            <person name="Pfiffner J."/>
            <person name="Priest M."/>
            <person name="Russ C."/>
            <person name="Smialowska A."/>
            <person name="Swoboda P."/>
            <person name="Sykes S.M."/>
            <person name="Vaughn M."/>
            <person name="Vengrova S."/>
            <person name="Yoder R."/>
            <person name="Zeng Q."/>
            <person name="Allshire R."/>
            <person name="Baulcombe D."/>
            <person name="Birren B.W."/>
            <person name="Brown W."/>
            <person name="Ekwall K."/>
            <person name="Kellis M."/>
            <person name="Leatherwood J."/>
            <person name="Levin H."/>
            <person name="Margalit H."/>
            <person name="Martienssen R."/>
            <person name="Nieduszynski C.A."/>
            <person name="Spatafora J.W."/>
            <person name="Friedman N."/>
            <person name="Dalgaard J.Z."/>
            <person name="Baumann P."/>
            <person name="Niki H."/>
            <person name="Regev A."/>
            <person name="Nusbaum C."/>
        </authorList>
    </citation>
    <scope>NUCLEOTIDE SEQUENCE [LARGE SCALE GENOMIC DNA]</scope>
    <source>
        <strain evidence="7">OY26 / ATCC MYA-4695 / CBS 11777 / NBRC 106824 / NRRL Y48691</strain>
    </source>
</reference>
<accession>S9WYB3</accession>
<dbReference type="GeneID" id="25037516"/>
<dbReference type="PANTHER" id="PTHR23151:SF82">
    <property type="entry name" value="PYRUVATE DEHYDROGENASE COMPLEX PROTEIN X COMPONENT, MITOCHONDRIAL"/>
    <property type="match status" value="1"/>
</dbReference>
<dbReference type="GO" id="GO:0004742">
    <property type="term" value="F:dihydrolipoyllysine-residue acetyltransferase activity"/>
    <property type="evidence" value="ECO:0007669"/>
    <property type="project" value="TreeGrafter"/>
</dbReference>
<dbReference type="RefSeq" id="XP_013025066.1">
    <property type="nucleotide sequence ID" value="XM_013169612.1"/>
</dbReference>
<keyword evidence="6" id="KW-0670">Pyruvate</keyword>
<evidence type="ECO:0000256" key="2">
    <source>
        <dbReference type="ARBA" id="ARBA00022823"/>
    </source>
</evidence>
<dbReference type="InterPro" id="IPR011053">
    <property type="entry name" value="Single_hybrid_motif"/>
</dbReference>
<dbReference type="Gene3D" id="4.10.320.10">
    <property type="entry name" value="E3-binding domain"/>
    <property type="match status" value="1"/>
</dbReference>
<feature type="domain" description="Peripheral subunit-binding (PSBD)" evidence="5">
    <location>
        <begin position="156"/>
        <end position="194"/>
    </location>
</feature>
<name>S9WYB3_SCHCR</name>
<evidence type="ECO:0000259" key="4">
    <source>
        <dbReference type="PROSITE" id="PS50968"/>
    </source>
</evidence>
<dbReference type="Pfam" id="PF00364">
    <property type="entry name" value="Biotin_lipoyl"/>
    <property type="match status" value="1"/>
</dbReference>
<dbReference type="eggNOG" id="KOG0557">
    <property type="taxonomic scope" value="Eukaryota"/>
</dbReference>
<proteinExistence type="inferred from homology"/>
<dbReference type="InterPro" id="IPR036625">
    <property type="entry name" value="E3-bd_dom_sf"/>
</dbReference>
<evidence type="ECO:0000313" key="6">
    <source>
        <dbReference type="EMBL" id="EPY49722.1"/>
    </source>
</evidence>
<dbReference type="HOGENOM" id="CLU_035825_2_1_1"/>
<dbReference type="AlphaFoldDB" id="S9WYB3"/>
<dbReference type="InterPro" id="IPR000089">
    <property type="entry name" value="Biotin_lipoyl"/>
</dbReference>
<dbReference type="FunFam" id="2.40.50.100:FF:000010">
    <property type="entry name" value="Acetyltransferase component of pyruvate dehydrogenase complex"/>
    <property type="match status" value="1"/>
</dbReference>
<evidence type="ECO:0000259" key="5">
    <source>
        <dbReference type="PROSITE" id="PS51826"/>
    </source>
</evidence>
<evidence type="ECO:0000256" key="3">
    <source>
        <dbReference type="SAM" id="MobiDB-lite"/>
    </source>
</evidence>
<dbReference type="SUPFAM" id="SSF51230">
    <property type="entry name" value="Single hybrid motif"/>
    <property type="match status" value="1"/>
</dbReference>
<dbReference type="PROSITE" id="PS50968">
    <property type="entry name" value="BIOTINYL_LIPOYL"/>
    <property type="match status" value="1"/>
</dbReference>
<dbReference type="Gene3D" id="2.40.50.100">
    <property type="match status" value="1"/>
</dbReference>
<dbReference type="SUPFAM" id="SSF47005">
    <property type="entry name" value="Peripheral subunit-binding domain of 2-oxo acid dehydrogenase complex"/>
    <property type="match status" value="1"/>
</dbReference>
<dbReference type="Proteomes" id="UP000015464">
    <property type="component" value="Unassembled WGS sequence"/>
</dbReference>